<accession>A0A558QZC4</accession>
<keyword evidence="9" id="KW-1133">Transmembrane helix</keyword>
<comment type="cofactor">
    <cofactor evidence="1">
        <name>heme c</name>
        <dbReference type="ChEBI" id="CHEBI:61717"/>
    </cofactor>
</comment>
<dbReference type="SUPFAM" id="SSF48695">
    <property type="entry name" value="Multiheme cytochromes"/>
    <property type="match status" value="1"/>
</dbReference>
<keyword evidence="8" id="KW-0408">Iron</keyword>
<feature type="transmembrane region" description="Helical" evidence="9">
    <location>
        <begin position="142"/>
        <end position="161"/>
    </location>
</feature>
<dbReference type="InterPro" id="IPR036280">
    <property type="entry name" value="Multihaem_cyt_sf"/>
</dbReference>
<reference evidence="11 12" key="1">
    <citation type="submission" date="2019-07" db="EMBL/GenBank/DDBJ databases">
        <title>Sphingomonas solaris sp. nov., isolated from a solar panel from Boston, Massachusetts.</title>
        <authorList>
            <person name="Tanner K."/>
            <person name="Pascual J."/>
            <person name="Mancuso C."/>
            <person name="Pereto J."/>
            <person name="Khalil A."/>
            <person name="Vilanova C."/>
        </authorList>
    </citation>
    <scope>NUCLEOTIDE SEQUENCE [LARGE SCALE GENOMIC DNA]</scope>
    <source>
        <strain evidence="11 12">R4DWN</strain>
    </source>
</reference>
<dbReference type="CDD" id="cd00060">
    <property type="entry name" value="FHA"/>
    <property type="match status" value="1"/>
</dbReference>
<dbReference type="InterPro" id="IPR051829">
    <property type="entry name" value="Multiheme_Cytochr_ET"/>
</dbReference>
<dbReference type="SUPFAM" id="SSF49879">
    <property type="entry name" value="SMAD/FHA domain"/>
    <property type="match status" value="1"/>
</dbReference>
<feature type="domain" description="FHA" evidence="10">
    <location>
        <begin position="28"/>
        <end position="52"/>
    </location>
</feature>
<evidence type="ECO:0000256" key="1">
    <source>
        <dbReference type="ARBA" id="ARBA00001926"/>
    </source>
</evidence>
<keyword evidence="4" id="KW-0349">Heme</keyword>
<dbReference type="PANTHER" id="PTHR35038">
    <property type="entry name" value="DISSIMILATORY SULFITE REDUCTASE SIRA"/>
    <property type="match status" value="1"/>
</dbReference>
<evidence type="ECO:0000256" key="2">
    <source>
        <dbReference type="ARBA" id="ARBA00004196"/>
    </source>
</evidence>
<dbReference type="CDD" id="cd08168">
    <property type="entry name" value="Cytochrom_C3"/>
    <property type="match status" value="2"/>
</dbReference>
<evidence type="ECO:0000256" key="4">
    <source>
        <dbReference type="ARBA" id="ARBA00022617"/>
    </source>
</evidence>
<dbReference type="InterPro" id="IPR012286">
    <property type="entry name" value="Tetrahaem_cytochrome"/>
</dbReference>
<dbReference type="Pfam" id="PF14537">
    <property type="entry name" value="Cytochrom_c3_2"/>
    <property type="match status" value="1"/>
</dbReference>
<keyword evidence="7" id="KW-0249">Electron transport</keyword>
<evidence type="ECO:0000313" key="12">
    <source>
        <dbReference type="Proteomes" id="UP000318681"/>
    </source>
</evidence>
<dbReference type="InterPro" id="IPR000253">
    <property type="entry name" value="FHA_dom"/>
</dbReference>
<evidence type="ECO:0000256" key="6">
    <source>
        <dbReference type="ARBA" id="ARBA00022729"/>
    </source>
</evidence>
<dbReference type="PROSITE" id="PS50006">
    <property type="entry name" value="FHA_DOMAIN"/>
    <property type="match status" value="1"/>
</dbReference>
<dbReference type="InterPro" id="IPR008984">
    <property type="entry name" value="SMAD_FHA_dom_sf"/>
</dbReference>
<organism evidence="11 12">
    <name type="scientific">Alterirhizorhabdus solaris</name>
    <dbReference type="NCBI Taxonomy" id="2529389"/>
    <lineage>
        <taxon>Bacteria</taxon>
        <taxon>Pseudomonadati</taxon>
        <taxon>Pseudomonadota</taxon>
        <taxon>Alphaproteobacteria</taxon>
        <taxon>Sphingomonadales</taxon>
        <taxon>Rhizorhabdaceae</taxon>
        <taxon>Alterirhizorhabdus</taxon>
    </lineage>
</organism>
<keyword evidence="12" id="KW-1185">Reference proteome</keyword>
<proteinExistence type="predicted"/>
<evidence type="ECO:0000256" key="9">
    <source>
        <dbReference type="SAM" id="Phobius"/>
    </source>
</evidence>
<sequence length="609" mass="65954">MSFIVRQISRTADGREIIRPRTFDQPELSIGRNTGCDIHLPDLAVTLNHATIRQTGPSRAEIVAVAGLPFDVDGRSTERADLDAQRGANIRIGAHVIAVSRDAEADAIVLTVERVGAVSDASEVIDEDRAFSLGSALPGKRVMAWSFIGLVLAVFLAWPLWSFYTNSQAADPTGPRPIAFHADEMWSTGKLSQAHAQLENDCKACHVQPGVAVRDSSCVACHDTLHDHADPARLAAARFEPGAGGKAQLAFKSAFNVPEGRCVDCHTEHEGATAMPVTEQKFCSDCHADLKARLTDTAILNASDFGTDHPQFRPAVRTSAMPPVVQRLSLDARPIEDNGLKFPHNVHLSTTNGVARMAQTMQVEFGFGKSLACADCHVPDPSGTRFRPITMEQNCQMCHSLAFDKIEGTVRTLRHGDPKQVVADLRAFYRSTGPVQPINLGGNARRRPGDFAAQATSARFSFASATRYGRADPAIRATFSEGGVCFECHKVVAPSQSGTGTFGIVPVKLPDRYMRKGWFDHAAHQTETCVSCHAAPTSASAGDLLLPKIESCRTCHGGETAHKEVKSSCAMCHDFHRDDAAPLMVRDSRERGKRVDNGRALKAIRRQDG</sequence>
<keyword evidence="3" id="KW-0813">Transport</keyword>
<evidence type="ECO:0000256" key="5">
    <source>
        <dbReference type="ARBA" id="ARBA00022723"/>
    </source>
</evidence>
<dbReference type="AlphaFoldDB" id="A0A558QZC4"/>
<dbReference type="RefSeq" id="WP_145153434.1">
    <property type="nucleotide sequence ID" value="NZ_VNIM01000064.1"/>
</dbReference>
<comment type="caution">
    <text evidence="11">The sequence shown here is derived from an EMBL/GenBank/DDBJ whole genome shotgun (WGS) entry which is preliminary data.</text>
</comment>
<dbReference type="Gene3D" id="2.60.200.20">
    <property type="match status" value="1"/>
</dbReference>
<evidence type="ECO:0000256" key="8">
    <source>
        <dbReference type="ARBA" id="ARBA00023004"/>
    </source>
</evidence>
<dbReference type="Gene3D" id="3.90.10.10">
    <property type="entry name" value="Cytochrome C3"/>
    <property type="match status" value="3"/>
</dbReference>
<keyword evidence="9" id="KW-0472">Membrane</keyword>
<evidence type="ECO:0000259" key="10">
    <source>
        <dbReference type="PROSITE" id="PS50006"/>
    </source>
</evidence>
<dbReference type="OrthoDB" id="7387371at2"/>
<keyword evidence="6" id="KW-0732">Signal</keyword>
<keyword evidence="5" id="KW-0479">Metal-binding</keyword>
<protein>
    <submittedName>
        <fullName evidence="11">Cytochrome C</fullName>
    </submittedName>
</protein>
<dbReference type="GO" id="GO:0046872">
    <property type="term" value="F:metal ion binding"/>
    <property type="evidence" value="ECO:0007669"/>
    <property type="project" value="UniProtKB-KW"/>
</dbReference>
<gene>
    <name evidence="11" type="ORF">FOY91_14540</name>
</gene>
<evidence type="ECO:0000256" key="7">
    <source>
        <dbReference type="ARBA" id="ARBA00022982"/>
    </source>
</evidence>
<dbReference type="PANTHER" id="PTHR35038:SF8">
    <property type="entry name" value="C-TYPE POLYHEME CYTOCHROME OMCC"/>
    <property type="match status" value="1"/>
</dbReference>
<dbReference type="EMBL" id="VNIM01000064">
    <property type="protein sequence ID" value="TVV72480.1"/>
    <property type="molecule type" value="Genomic_DNA"/>
</dbReference>
<dbReference type="Proteomes" id="UP000318681">
    <property type="component" value="Unassembled WGS sequence"/>
</dbReference>
<comment type="subcellular location">
    <subcellularLocation>
        <location evidence="2">Cell envelope</location>
    </subcellularLocation>
</comment>
<evidence type="ECO:0000313" key="11">
    <source>
        <dbReference type="EMBL" id="TVV72480.1"/>
    </source>
</evidence>
<evidence type="ECO:0000256" key="3">
    <source>
        <dbReference type="ARBA" id="ARBA00022448"/>
    </source>
</evidence>
<dbReference type="GO" id="GO:0030313">
    <property type="term" value="C:cell envelope"/>
    <property type="evidence" value="ECO:0007669"/>
    <property type="project" value="UniProtKB-SubCell"/>
</dbReference>
<name>A0A558QZC4_9SPHN</name>
<keyword evidence="9" id="KW-0812">Transmembrane</keyword>